<sequence length="52" mass="5560">MDLPVGFAGGERAQPERGLVADAVADHRAEVEDATASQRRQRRVVEGGAEID</sequence>
<evidence type="ECO:0000256" key="1">
    <source>
        <dbReference type="SAM" id="MobiDB-lite"/>
    </source>
</evidence>
<dbReference type="EMBL" id="CADCSZ010000221">
    <property type="protein sequence ID" value="CAA9277118.1"/>
    <property type="molecule type" value="Genomic_DNA"/>
</dbReference>
<protein>
    <submittedName>
        <fullName evidence="2">Uncharacterized protein</fullName>
    </submittedName>
</protein>
<organism evidence="2">
    <name type="scientific">uncultured Acidimicrobiales bacterium</name>
    <dbReference type="NCBI Taxonomy" id="310071"/>
    <lineage>
        <taxon>Bacteria</taxon>
        <taxon>Bacillati</taxon>
        <taxon>Actinomycetota</taxon>
        <taxon>Acidimicrobiia</taxon>
        <taxon>Acidimicrobiales</taxon>
        <taxon>environmental samples</taxon>
    </lineage>
</organism>
<reference evidence="2" key="1">
    <citation type="submission" date="2020-02" db="EMBL/GenBank/DDBJ databases">
        <authorList>
            <person name="Meier V. D."/>
        </authorList>
    </citation>
    <scope>NUCLEOTIDE SEQUENCE</scope>
    <source>
        <strain evidence="2">AVDCRST_MAG76</strain>
    </source>
</reference>
<evidence type="ECO:0000313" key="2">
    <source>
        <dbReference type="EMBL" id="CAA9277118.1"/>
    </source>
</evidence>
<feature type="region of interest" description="Disordered" evidence="1">
    <location>
        <begin position="30"/>
        <end position="52"/>
    </location>
</feature>
<dbReference type="AlphaFoldDB" id="A0A6J4JF00"/>
<name>A0A6J4JF00_9ACTN</name>
<gene>
    <name evidence="2" type="ORF">AVDCRST_MAG76-3745</name>
</gene>
<accession>A0A6J4JF00</accession>
<proteinExistence type="predicted"/>